<name>A0AAW1UQ83_9CUCU</name>
<dbReference type="AlphaFoldDB" id="A0AAW1UQ83"/>
<evidence type="ECO:0000313" key="2">
    <source>
        <dbReference type="Proteomes" id="UP001431783"/>
    </source>
</evidence>
<accession>A0AAW1UQ83</accession>
<protein>
    <submittedName>
        <fullName evidence="1">Uncharacterized protein</fullName>
    </submittedName>
</protein>
<dbReference type="EMBL" id="JARQZJ010000087">
    <property type="protein sequence ID" value="KAK9882906.1"/>
    <property type="molecule type" value="Genomic_DNA"/>
</dbReference>
<reference evidence="1 2" key="1">
    <citation type="submission" date="2023-03" db="EMBL/GenBank/DDBJ databases">
        <title>Genome insight into feeding habits of ladybird beetles.</title>
        <authorList>
            <person name="Li H.-S."/>
            <person name="Huang Y.-H."/>
            <person name="Pang H."/>
        </authorList>
    </citation>
    <scope>NUCLEOTIDE SEQUENCE [LARGE SCALE GENOMIC DNA]</scope>
    <source>
        <strain evidence="1">SYSU_2023b</strain>
        <tissue evidence="1">Whole body</tissue>
    </source>
</reference>
<proteinExistence type="predicted"/>
<dbReference type="Proteomes" id="UP001431783">
    <property type="component" value="Unassembled WGS sequence"/>
</dbReference>
<evidence type="ECO:0000313" key="1">
    <source>
        <dbReference type="EMBL" id="KAK9882906.1"/>
    </source>
</evidence>
<sequence length="184" mass="21308">MDIVRDIGQDITEDAIVEHGRGAYTDYSILRRKFRCVKCGNHRADGKSCDRELMCIFCKEPHIADNRECLKYKRQQRHRGAMAYYNVSFYEVNIACKGAAIPSFNDFPQNAHKKAYSTISKETVNTVHSYKPPNKKVTIKNLLHLRATTMKKMKNLLSSSYLPITKWGLLHTQGLQPVHWKYLE</sequence>
<comment type="caution">
    <text evidence="1">The sequence shown here is derived from an EMBL/GenBank/DDBJ whole genome shotgun (WGS) entry which is preliminary data.</text>
</comment>
<organism evidence="1 2">
    <name type="scientific">Henosepilachna vigintioctopunctata</name>
    <dbReference type="NCBI Taxonomy" id="420089"/>
    <lineage>
        <taxon>Eukaryota</taxon>
        <taxon>Metazoa</taxon>
        <taxon>Ecdysozoa</taxon>
        <taxon>Arthropoda</taxon>
        <taxon>Hexapoda</taxon>
        <taxon>Insecta</taxon>
        <taxon>Pterygota</taxon>
        <taxon>Neoptera</taxon>
        <taxon>Endopterygota</taxon>
        <taxon>Coleoptera</taxon>
        <taxon>Polyphaga</taxon>
        <taxon>Cucujiformia</taxon>
        <taxon>Coccinelloidea</taxon>
        <taxon>Coccinellidae</taxon>
        <taxon>Epilachninae</taxon>
        <taxon>Epilachnini</taxon>
        <taxon>Henosepilachna</taxon>
    </lineage>
</organism>
<keyword evidence="2" id="KW-1185">Reference proteome</keyword>
<gene>
    <name evidence="1" type="ORF">WA026_023705</name>
</gene>